<reference evidence="4" key="1">
    <citation type="submission" date="2012-12" db="EMBL/GenBank/DDBJ databases">
        <authorList>
            <person name="Hellsten U."/>
            <person name="Grimwood J."/>
            <person name="Chapman J.A."/>
            <person name="Shapiro H."/>
            <person name="Aerts A."/>
            <person name="Otillar R.P."/>
            <person name="Terry A.Y."/>
            <person name="Boore J.L."/>
            <person name="Simakov O."/>
            <person name="Marletaz F."/>
            <person name="Cho S.-J."/>
            <person name="Edsinger-Gonzales E."/>
            <person name="Havlak P."/>
            <person name="Kuo D.-H."/>
            <person name="Larsson T."/>
            <person name="Lv J."/>
            <person name="Arendt D."/>
            <person name="Savage R."/>
            <person name="Osoegawa K."/>
            <person name="de Jong P."/>
            <person name="Lindberg D.R."/>
            <person name="Seaver E.C."/>
            <person name="Weisblat D.A."/>
            <person name="Putnam N.H."/>
            <person name="Grigoriev I.V."/>
            <person name="Rokhsar D.S."/>
        </authorList>
    </citation>
    <scope>NUCLEOTIDE SEQUENCE</scope>
</reference>
<dbReference type="KEGG" id="hro:HELRODRAFT_182181"/>
<accession>T1FHV9</accession>
<sequence>MFKFCLALLMAQHWTDAELYYDNFIVGLSKVQDPVVRNSYDVCEQIQIKTKSLRFQQVKCNASLPRYSMVIIQQPATGPGLLVLDEVEVFEPKNPESKLWLRFPNQRLEKTVTYNKSSSRAACVSECSVRNCYLVSYRNATQRCELFQTLKGMGEPYTLTTAAGWETWKVQYA</sequence>
<feature type="signal peptide" evidence="1">
    <location>
        <begin position="1"/>
        <end position="17"/>
    </location>
</feature>
<evidence type="ECO:0000313" key="2">
    <source>
        <dbReference type="EMBL" id="ESN91209.1"/>
    </source>
</evidence>
<dbReference type="Proteomes" id="UP000015101">
    <property type="component" value="Unassembled WGS sequence"/>
</dbReference>
<evidence type="ECO:0000256" key="1">
    <source>
        <dbReference type="SAM" id="SignalP"/>
    </source>
</evidence>
<dbReference type="GeneID" id="20208408"/>
<dbReference type="CTD" id="20208408"/>
<protein>
    <recommendedName>
        <fullName evidence="5">Apple domain-containing protein</fullName>
    </recommendedName>
</protein>
<dbReference type="EMBL" id="KB097710">
    <property type="protein sequence ID" value="ESN91209.1"/>
    <property type="molecule type" value="Genomic_DNA"/>
</dbReference>
<reference evidence="2 4" key="2">
    <citation type="journal article" date="2013" name="Nature">
        <title>Insights into bilaterian evolution from three spiralian genomes.</title>
        <authorList>
            <person name="Simakov O."/>
            <person name="Marletaz F."/>
            <person name="Cho S.J."/>
            <person name="Edsinger-Gonzales E."/>
            <person name="Havlak P."/>
            <person name="Hellsten U."/>
            <person name="Kuo D.H."/>
            <person name="Larsson T."/>
            <person name="Lv J."/>
            <person name="Arendt D."/>
            <person name="Savage R."/>
            <person name="Osoegawa K."/>
            <person name="de Jong P."/>
            <person name="Grimwood J."/>
            <person name="Chapman J.A."/>
            <person name="Shapiro H."/>
            <person name="Aerts A."/>
            <person name="Otillar R.P."/>
            <person name="Terry A.Y."/>
            <person name="Boore J.L."/>
            <person name="Grigoriev I.V."/>
            <person name="Lindberg D.R."/>
            <person name="Seaver E.C."/>
            <person name="Weisblat D.A."/>
            <person name="Putnam N.H."/>
            <person name="Rokhsar D.S."/>
        </authorList>
    </citation>
    <scope>NUCLEOTIDE SEQUENCE</scope>
</reference>
<dbReference type="HOGENOM" id="CLU_1549324_0_0_1"/>
<proteinExistence type="predicted"/>
<name>T1FHV9_HELRO</name>
<dbReference type="RefSeq" id="XP_009030728.1">
    <property type="nucleotide sequence ID" value="XM_009032480.1"/>
</dbReference>
<gene>
    <name evidence="3" type="primary">20208408</name>
    <name evidence="2" type="ORF">HELRODRAFT_182181</name>
</gene>
<dbReference type="AlphaFoldDB" id="T1FHV9"/>
<dbReference type="InParanoid" id="T1FHV9"/>
<keyword evidence="1" id="KW-0732">Signal</keyword>
<dbReference type="EMBL" id="AMQM01008010">
    <property type="status" value="NOT_ANNOTATED_CDS"/>
    <property type="molecule type" value="Genomic_DNA"/>
</dbReference>
<dbReference type="EnsemblMetazoa" id="HelroT182181">
    <property type="protein sequence ID" value="HelroP182181"/>
    <property type="gene ID" value="HelroG182181"/>
</dbReference>
<keyword evidence="4" id="KW-1185">Reference proteome</keyword>
<organism evidence="3 4">
    <name type="scientific">Helobdella robusta</name>
    <name type="common">Californian leech</name>
    <dbReference type="NCBI Taxonomy" id="6412"/>
    <lineage>
        <taxon>Eukaryota</taxon>
        <taxon>Metazoa</taxon>
        <taxon>Spiralia</taxon>
        <taxon>Lophotrochozoa</taxon>
        <taxon>Annelida</taxon>
        <taxon>Clitellata</taxon>
        <taxon>Hirudinea</taxon>
        <taxon>Rhynchobdellida</taxon>
        <taxon>Glossiphoniidae</taxon>
        <taxon>Helobdella</taxon>
    </lineage>
</organism>
<reference evidence="3" key="3">
    <citation type="submission" date="2015-06" db="UniProtKB">
        <authorList>
            <consortium name="EnsemblMetazoa"/>
        </authorList>
    </citation>
    <scope>IDENTIFICATION</scope>
</reference>
<evidence type="ECO:0008006" key="5">
    <source>
        <dbReference type="Google" id="ProtNLM"/>
    </source>
</evidence>
<feature type="chain" id="PRO_5010980639" description="Apple domain-containing protein" evidence="1">
    <location>
        <begin position="18"/>
        <end position="173"/>
    </location>
</feature>
<evidence type="ECO:0000313" key="4">
    <source>
        <dbReference type="Proteomes" id="UP000015101"/>
    </source>
</evidence>
<evidence type="ECO:0000313" key="3">
    <source>
        <dbReference type="EnsemblMetazoa" id="HelroP182181"/>
    </source>
</evidence>